<protein>
    <submittedName>
        <fullName evidence="4">HAMP domain-containing histidine kinase</fullName>
    </submittedName>
</protein>
<name>A0A0R3SMG9_HYMDI</name>
<reference evidence="4" key="1">
    <citation type="submission" date="2017-02" db="UniProtKB">
        <authorList>
            <consortium name="WormBaseParasite"/>
        </authorList>
    </citation>
    <scope>IDENTIFICATION</scope>
</reference>
<proteinExistence type="predicted"/>
<reference evidence="2 3" key="2">
    <citation type="submission" date="2018-11" db="EMBL/GenBank/DDBJ databases">
        <authorList>
            <consortium name="Pathogen Informatics"/>
        </authorList>
    </citation>
    <scope>NUCLEOTIDE SEQUENCE [LARGE SCALE GENOMIC DNA]</scope>
</reference>
<dbReference type="WBParaSite" id="HDID_0000613401-mRNA-1">
    <property type="protein sequence ID" value="HDID_0000613401-mRNA-1"/>
    <property type="gene ID" value="HDID_0000613401"/>
</dbReference>
<sequence>MRVNDMEDFVERAASEDASRIASEQTSRRRSNDVSTPSSTCSLAKAADRLANALYDVLDAFNRGSRTGSPNEEVLADLRRLATPLATELERALASEGVVQTPLNVMFVSKASM</sequence>
<organism evidence="4">
    <name type="scientific">Hymenolepis diminuta</name>
    <name type="common">Rat tapeworm</name>
    <dbReference type="NCBI Taxonomy" id="6216"/>
    <lineage>
        <taxon>Eukaryota</taxon>
        <taxon>Metazoa</taxon>
        <taxon>Spiralia</taxon>
        <taxon>Lophotrochozoa</taxon>
        <taxon>Platyhelminthes</taxon>
        <taxon>Cestoda</taxon>
        <taxon>Eucestoda</taxon>
        <taxon>Cyclophyllidea</taxon>
        <taxon>Hymenolepididae</taxon>
        <taxon>Hymenolepis</taxon>
    </lineage>
</organism>
<dbReference type="AlphaFoldDB" id="A0A0R3SMG9"/>
<feature type="compositionally biased region" description="Basic and acidic residues" evidence="1">
    <location>
        <begin position="9"/>
        <end position="19"/>
    </location>
</feature>
<gene>
    <name evidence="2" type="ORF">HDID_LOCUS6132</name>
</gene>
<dbReference type="EMBL" id="UYSG01004274">
    <property type="protein sequence ID" value="VDL58450.1"/>
    <property type="molecule type" value="Genomic_DNA"/>
</dbReference>
<evidence type="ECO:0000313" key="4">
    <source>
        <dbReference type="WBParaSite" id="HDID_0000613401-mRNA-1"/>
    </source>
</evidence>
<dbReference type="STRING" id="6216.A0A0R3SMG9"/>
<accession>A0A0R3SMG9</accession>
<dbReference type="Proteomes" id="UP000274504">
    <property type="component" value="Unassembled WGS sequence"/>
</dbReference>
<feature type="region of interest" description="Disordered" evidence="1">
    <location>
        <begin position="1"/>
        <end position="41"/>
    </location>
</feature>
<evidence type="ECO:0000256" key="1">
    <source>
        <dbReference type="SAM" id="MobiDB-lite"/>
    </source>
</evidence>
<evidence type="ECO:0000313" key="3">
    <source>
        <dbReference type="Proteomes" id="UP000274504"/>
    </source>
</evidence>
<evidence type="ECO:0000313" key="2">
    <source>
        <dbReference type="EMBL" id="VDL58450.1"/>
    </source>
</evidence>